<dbReference type="EMBL" id="QRNO01000075">
    <property type="protein sequence ID" value="RHK47979.1"/>
    <property type="molecule type" value="Genomic_DNA"/>
</dbReference>
<dbReference type="Gene3D" id="1.10.260.40">
    <property type="entry name" value="lambda repressor-like DNA-binding domains"/>
    <property type="match status" value="1"/>
</dbReference>
<accession>A0A415GFS4</accession>
<dbReference type="Proteomes" id="UP000286598">
    <property type="component" value="Unassembled WGS sequence"/>
</dbReference>
<dbReference type="GO" id="GO:0000976">
    <property type="term" value="F:transcription cis-regulatory region binding"/>
    <property type="evidence" value="ECO:0007669"/>
    <property type="project" value="TreeGrafter"/>
</dbReference>
<dbReference type="PANTHER" id="PTHR30146:SF109">
    <property type="entry name" value="HTH-TYPE TRANSCRIPTIONAL REGULATOR GALS"/>
    <property type="match status" value="1"/>
</dbReference>
<keyword evidence="3" id="KW-0804">Transcription</keyword>
<dbReference type="PANTHER" id="PTHR30146">
    <property type="entry name" value="LACI-RELATED TRANSCRIPTIONAL REPRESSOR"/>
    <property type="match status" value="1"/>
</dbReference>
<dbReference type="Gene3D" id="3.40.50.2300">
    <property type="match status" value="2"/>
</dbReference>
<reference evidence="5 6" key="1">
    <citation type="submission" date="2018-08" db="EMBL/GenBank/DDBJ databases">
        <title>A genome reference for cultivated species of the human gut microbiota.</title>
        <authorList>
            <person name="Zou Y."/>
            <person name="Xue W."/>
            <person name="Luo G."/>
        </authorList>
    </citation>
    <scope>NUCLEOTIDE SEQUENCE [LARGE SCALE GENOMIC DNA]</scope>
    <source>
        <strain evidence="5 6">AF42-9</strain>
    </source>
</reference>
<dbReference type="SUPFAM" id="SSF47413">
    <property type="entry name" value="lambda repressor-like DNA-binding domains"/>
    <property type="match status" value="1"/>
</dbReference>
<comment type="caution">
    <text evidence="5">The sequence shown here is derived from an EMBL/GenBank/DDBJ whole genome shotgun (WGS) entry which is preliminary data.</text>
</comment>
<dbReference type="InterPro" id="IPR000843">
    <property type="entry name" value="HTH_LacI"/>
</dbReference>
<dbReference type="InterPro" id="IPR046335">
    <property type="entry name" value="LacI/GalR-like_sensor"/>
</dbReference>
<dbReference type="OrthoDB" id="9803256at2"/>
<evidence type="ECO:0000256" key="3">
    <source>
        <dbReference type="ARBA" id="ARBA00023163"/>
    </source>
</evidence>
<dbReference type="GO" id="GO:0003700">
    <property type="term" value="F:DNA-binding transcription factor activity"/>
    <property type="evidence" value="ECO:0007669"/>
    <property type="project" value="TreeGrafter"/>
</dbReference>
<dbReference type="Pfam" id="PF00356">
    <property type="entry name" value="LacI"/>
    <property type="match status" value="1"/>
</dbReference>
<keyword evidence="1" id="KW-0805">Transcription regulation</keyword>
<keyword evidence="6" id="KW-1185">Reference proteome</keyword>
<sequence length="342" mass="38112">MSELQPTTMKDIAEHFGVSIATVSRALNGSARVSEEKRNLICEYAHAHNFYPNDIAKSLRNSHKQPVKVIGVIVPEFTHYYFSTILNGIEDAASKRGYRIIATTSREQYEREVQLCQMFEAHQVCGVIVSQAKETQDYAHFQSLIDRGIPLVFYDRICTGVDASRVVVDDYQGAFAAVTHLIETGCRRIAFYGMKGKTALGQNRYNGYHDALLKAGMQPDESLVFVCDKREDAERITPGVLSRADRPDAFFCVNDDTAIGVLYTAKHNGFRVPDDVAVCGFTNGERAIACDPQLTTVEQRGTKVGEEAATILMDKVEGLTPCDRIEKRVVKTRLVVRESTKS</sequence>
<feature type="domain" description="HTH lacI-type" evidence="4">
    <location>
        <begin position="7"/>
        <end position="61"/>
    </location>
</feature>
<dbReference type="SMART" id="SM00354">
    <property type="entry name" value="HTH_LACI"/>
    <property type="match status" value="1"/>
</dbReference>
<evidence type="ECO:0000313" key="5">
    <source>
        <dbReference type="EMBL" id="RHK47979.1"/>
    </source>
</evidence>
<evidence type="ECO:0000256" key="2">
    <source>
        <dbReference type="ARBA" id="ARBA00023125"/>
    </source>
</evidence>
<evidence type="ECO:0000313" key="6">
    <source>
        <dbReference type="Proteomes" id="UP000286598"/>
    </source>
</evidence>
<protein>
    <submittedName>
        <fullName evidence="5">LacI family transcriptional regulator</fullName>
    </submittedName>
</protein>
<dbReference type="PROSITE" id="PS50932">
    <property type="entry name" value="HTH_LACI_2"/>
    <property type="match status" value="1"/>
</dbReference>
<gene>
    <name evidence="5" type="ORF">DW060_11435</name>
</gene>
<evidence type="ECO:0000259" key="4">
    <source>
        <dbReference type="PROSITE" id="PS50932"/>
    </source>
</evidence>
<proteinExistence type="predicted"/>
<dbReference type="InterPro" id="IPR010982">
    <property type="entry name" value="Lambda_DNA-bd_dom_sf"/>
</dbReference>
<name>A0A415GFS4_9BACT</name>
<organism evidence="5 6">
    <name type="scientific">Leyella stercorea</name>
    <dbReference type="NCBI Taxonomy" id="363265"/>
    <lineage>
        <taxon>Bacteria</taxon>
        <taxon>Pseudomonadati</taxon>
        <taxon>Bacteroidota</taxon>
        <taxon>Bacteroidia</taxon>
        <taxon>Bacteroidales</taxon>
        <taxon>Prevotellaceae</taxon>
        <taxon>Leyella</taxon>
    </lineage>
</organism>
<keyword evidence="2" id="KW-0238">DNA-binding</keyword>
<dbReference type="Pfam" id="PF13377">
    <property type="entry name" value="Peripla_BP_3"/>
    <property type="match status" value="1"/>
</dbReference>
<dbReference type="InterPro" id="IPR028082">
    <property type="entry name" value="Peripla_BP_I"/>
</dbReference>
<dbReference type="AlphaFoldDB" id="A0A415GFS4"/>
<evidence type="ECO:0000256" key="1">
    <source>
        <dbReference type="ARBA" id="ARBA00023015"/>
    </source>
</evidence>
<dbReference type="CDD" id="cd06267">
    <property type="entry name" value="PBP1_LacI_sugar_binding-like"/>
    <property type="match status" value="1"/>
</dbReference>
<dbReference type="CDD" id="cd01392">
    <property type="entry name" value="HTH_LacI"/>
    <property type="match status" value="1"/>
</dbReference>
<dbReference type="SUPFAM" id="SSF53822">
    <property type="entry name" value="Periplasmic binding protein-like I"/>
    <property type="match status" value="1"/>
</dbReference>